<keyword evidence="6" id="KW-1185">Reference proteome</keyword>
<dbReference type="CDD" id="cd14863">
    <property type="entry name" value="Fe-ADH-like"/>
    <property type="match status" value="1"/>
</dbReference>
<protein>
    <submittedName>
        <fullName evidence="5">Iron-containing alcohol dehydrogenase</fullName>
    </submittedName>
</protein>
<dbReference type="STRING" id="1548.CSCA_0659"/>
<dbReference type="RefSeq" id="WP_029160871.1">
    <property type="nucleotide sequence ID" value="NZ_CP009933.1"/>
</dbReference>
<dbReference type="Pfam" id="PF25137">
    <property type="entry name" value="ADH_Fe_C"/>
    <property type="match status" value="1"/>
</dbReference>
<evidence type="ECO:0000313" key="5">
    <source>
        <dbReference type="EMBL" id="AKA67784.1"/>
    </source>
</evidence>
<dbReference type="InterPro" id="IPR056798">
    <property type="entry name" value="ADH_Fe_C"/>
</dbReference>
<dbReference type="AlphaFoldDB" id="A0A0E3M4T0"/>
<reference evidence="5 6" key="1">
    <citation type="journal article" date="2015" name="J. Biotechnol.">
        <title>Complete genome sequence of a malodorant-producing acetogen, Clostridium scatologenes ATCC 25775(T).</title>
        <authorList>
            <person name="Zhu Z."/>
            <person name="Guo T."/>
            <person name="Zheng H."/>
            <person name="Song T."/>
            <person name="Ouyang P."/>
            <person name="Xie J."/>
        </authorList>
    </citation>
    <scope>NUCLEOTIDE SEQUENCE [LARGE SCALE GENOMIC DNA]</scope>
    <source>
        <strain evidence="5 6">ATCC 25775</strain>
    </source>
</reference>
<dbReference type="PANTHER" id="PTHR11496:SF102">
    <property type="entry name" value="ALCOHOL DEHYDROGENASE 4"/>
    <property type="match status" value="1"/>
</dbReference>
<dbReference type="PANTHER" id="PTHR11496">
    <property type="entry name" value="ALCOHOL DEHYDROGENASE"/>
    <property type="match status" value="1"/>
</dbReference>
<name>A0A0E3M4T0_CLOSL</name>
<organism evidence="5 6">
    <name type="scientific">Clostridium scatologenes</name>
    <dbReference type="NCBI Taxonomy" id="1548"/>
    <lineage>
        <taxon>Bacteria</taxon>
        <taxon>Bacillati</taxon>
        <taxon>Bacillota</taxon>
        <taxon>Clostridia</taxon>
        <taxon>Eubacteriales</taxon>
        <taxon>Clostridiaceae</taxon>
        <taxon>Clostridium</taxon>
    </lineage>
</organism>
<evidence type="ECO:0000256" key="1">
    <source>
        <dbReference type="ARBA" id="ARBA00007358"/>
    </source>
</evidence>
<dbReference type="HOGENOM" id="CLU_007207_0_0_9"/>
<dbReference type="Proteomes" id="UP000033115">
    <property type="component" value="Chromosome"/>
</dbReference>
<dbReference type="FunFam" id="3.40.50.1970:FF:000003">
    <property type="entry name" value="Alcohol dehydrogenase, iron-containing"/>
    <property type="match status" value="1"/>
</dbReference>
<proteinExistence type="inferred from homology"/>
<evidence type="ECO:0000313" key="6">
    <source>
        <dbReference type="Proteomes" id="UP000033115"/>
    </source>
</evidence>
<dbReference type="GO" id="GO:0046872">
    <property type="term" value="F:metal ion binding"/>
    <property type="evidence" value="ECO:0007669"/>
    <property type="project" value="InterPro"/>
</dbReference>
<keyword evidence="2" id="KW-0560">Oxidoreductase</keyword>
<dbReference type="InterPro" id="IPR001670">
    <property type="entry name" value="ADH_Fe/GldA"/>
</dbReference>
<evidence type="ECO:0000256" key="2">
    <source>
        <dbReference type="ARBA" id="ARBA00023002"/>
    </source>
</evidence>
<evidence type="ECO:0000259" key="4">
    <source>
        <dbReference type="Pfam" id="PF25137"/>
    </source>
</evidence>
<feature type="domain" description="Fe-containing alcohol dehydrogenase-like C-terminal" evidence="4">
    <location>
        <begin position="182"/>
        <end position="376"/>
    </location>
</feature>
<dbReference type="EMBL" id="CP009933">
    <property type="protein sequence ID" value="AKA67784.1"/>
    <property type="molecule type" value="Genomic_DNA"/>
</dbReference>
<gene>
    <name evidence="5" type="ORF">CSCA_0659</name>
</gene>
<evidence type="ECO:0000259" key="3">
    <source>
        <dbReference type="Pfam" id="PF00465"/>
    </source>
</evidence>
<sequence length="381" mass="40366">MGRYAQTCPIICGAGTISLLGEEAKKLGCTKVMIVSDETVAKLDGYFKAKESLTNAGIEIVEFKKVIADPPDYIINEGGEIAKTEKIDGIVAIGGGSPMDAAKGINVLINNPAPVNQHFGNPFYTPGVPVIMVVTTAGTGSESTSIGVITDTINNVKNSVICNSTLGILDPEITTSVPADVTANTGMDTISHAAEAITAQYPNPKSEVLASDAIKKVFASLEVAINDGKNVEARENLLIASNFAGLAFNDSLVHLGHAIAHSIGAKFHIPHGSVCALALPEVMKYASEIKADKVKIVGKAMGITFNGKETDLEIGEIVAAEIRKFAKKIGIKSLEEQEIKKEDLISTADMVLTDGCYNFVPKQLSKEDIEVILGDIYDNYK</sequence>
<feature type="domain" description="Alcohol dehydrogenase iron-type/glycerol dehydrogenase GldA" evidence="3">
    <location>
        <begin position="10"/>
        <end position="171"/>
    </location>
</feature>
<dbReference type="Gene3D" id="3.40.50.1970">
    <property type="match status" value="1"/>
</dbReference>
<dbReference type="InterPro" id="IPR039697">
    <property type="entry name" value="Alcohol_dehydrogenase_Fe"/>
</dbReference>
<dbReference type="KEGG" id="csq:CSCA_0659"/>
<dbReference type="Gene3D" id="1.20.1090.10">
    <property type="entry name" value="Dehydroquinate synthase-like - alpha domain"/>
    <property type="match status" value="1"/>
</dbReference>
<comment type="similarity">
    <text evidence="1">Belongs to the iron-containing alcohol dehydrogenase family.</text>
</comment>
<dbReference type="Pfam" id="PF00465">
    <property type="entry name" value="Fe-ADH"/>
    <property type="match status" value="1"/>
</dbReference>
<accession>A0A0E3M4T0</accession>
<dbReference type="GO" id="GO:0004022">
    <property type="term" value="F:alcohol dehydrogenase (NAD+) activity"/>
    <property type="evidence" value="ECO:0007669"/>
    <property type="project" value="UniProtKB-ARBA"/>
</dbReference>
<dbReference type="SUPFAM" id="SSF56796">
    <property type="entry name" value="Dehydroquinate synthase-like"/>
    <property type="match status" value="1"/>
</dbReference>